<dbReference type="EMBL" id="BKAJ01000276">
    <property type="protein sequence ID" value="GEP61950.1"/>
    <property type="molecule type" value="Genomic_DNA"/>
</dbReference>
<proteinExistence type="predicted"/>
<protein>
    <submittedName>
        <fullName evidence="1">Uncharacterized protein</fullName>
    </submittedName>
</protein>
<sequence length="74" mass="7876">MDSLRGQGLGQRVVRNNSQAQTKYCVEQGGSCNLQPGSVRIDAAYVAANAPIVREQLQKAGVRLAHLLDAALAK</sequence>
<dbReference type="InterPro" id="IPR008947">
    <property type="entry name" value="PLipase_C/P1_nuclease_dom_sf"/>
</dbReference>
<dbReference type="Gene3D" id="1.10.575.10">
    <property type="entry name" value="P1 Nuclease"/>
    <property type="match status" value="1"/>
</dbReference>
<name>A0A512NSM4_9HYPH</name>
<organism evidence="1 2">
    <name type="scientific">Reyranella soli</name>
    <dbReference type="NCBI Taxonomy" id="1230389"/>
    <lineage>
        <taxon>Bacteria</taxon>
        <taxon>Pseudomonadati</taxon>
        <taxon>Pseudomonadota</taxon>
        <taxon>Alphaproteobacteria</taxon>
        <taxon>Hyphomicrobiales</taxon>
        <taxon>Reyranellaceae</taxon>
        <taxon>Reyranella</taxon>
    </lineage>
</organism>
<dbReference type="Proteomes" id="UP000321058">
    <property type="component" value="Unassembled WGS sequence"/>
</dbReference>
<keyword evidence="2" id="KW-1185">Reference proteome</keyword>
<accession>A0A512NSM4</accession>
<dbReference type="SUPFAM" id="SSF48537">
    <property type="entry name" value="Phospholipase C/P1 nuclease"/>
    <property type="match status" value="1"/>
</dbReference>
<evidence type="ECO:0000313" key="1">
    <source>
        <dbReference type="EMBL" id="GEP61950.1"/>
    </source>
</evidence>
<dbReference type="OrthoDB" id="267579at2"/>
<dbReference type="AlphaFoldDB" id="A0A512NSM4"/>
<dbReference type="GO" id="GO:0016788">
    <property type="term" value="F:hydrolase activity, acting on ester bonds"/>
    <property type="evidence" value="ECO:0007669"/>
    <property type="project" value="InterPro"/>
</dbReference>
<reference evidence="1 2" key="1">
    <citation type="submission" date="2019-07" db="EMBL/GenBank/DDBJ databases">
        <title>Whole genome shotgun sequence of Reyranella soli NBRC 108950.</title>
        <authorList>
            <person name="Hosoyama A."/>
            <person name="Uohara A."/>
            <person name="Ohji S."/>
            <person name="Ichikawa N."/>
        </authorList>
    </citation>
    <scope>NUCLEOTIDE SEQUENCE [LARGE SCALE GENOMIC DNA]</scope>
    <source>
        <strain evidence="1 2">NBRC 108950</strain>
    </source>
</reference>
<evidence type="ECO:0000313" key="2">
    <source>
        <dbReference type="Proteomes" id="UP000321058"/>
    </source>
</evidence>
<comment type="caution">
    <text evidence="1">The sequence shown here is derived from an EMBL/GenBank/DDBJ whole genome shotgun (WGS) entry which is preliminary data.</text>
</comment>
<gene>
    <name evidence="1" type="ORF">RSO01_91160</name>
</gene>